<organism evidence="1 2">
    <name type="scientific">Trichodelitschia bisporula</name>
    <dbReference type="NCBI Taxonomy" id="703511"/>
    <lineage>
        <taxon>Eukaryota</taxon>
        <taxon>Fungi</taxon>
        <taxon>Dikarya</taxon>
        <taxon>Ascomycota</taxon>
        <taxon>Pezizomycotina</taxon>
        <taxon>Dothideomycetes</taxon>
        <taxon>Dothideomycetes incertae sedis</taxon>
        <taxon>Phaeotrichales</taxon>
        <taxon>Phaeotrichaceae</taxon>
        <taxon>Trichodelitschia</taxon>
    </lineage>
</organism>
<name>A0A6G1HKK8_9PEZI</name>
<sequence>MYSDKNYKEKSSVIRYRSIGTLTRRLGPAICTASANTNPGSAIKTEQATVAVAAGFIRMVLLSWRAKEKGGIENRQYDMCWSPEAVSNKVFIGNRSVNSETDGSIHRVKKALRHMEISVREQLERNTCLCSVNDEDVLTSHFAQTYSKENFYSLWEFMQQFVDMISKSNFVGNVIDVGSVSVDDLASYTYLHKVNPTSFKYPGDCLQKCADRALATQDELLFRRPTHAVLSAEP</sequence>
<keyword evidence="2" id="KW-1185">Reference proteome</keyword>
<accession>A0A6G1HKK8</accession>
<gene>
    <name evidence="1" type="ORF">EJ06DRAFT_524794</name>
</gene>
<dbReference type="AlphaFoldDB" id="A0A6G1HKK8"/>
<evidence type="ECO:0000313" key="2">
    <source>
        <dbReference type="Proteomes" id="UP000799640"/>
    </source>
</evidence>
<proteinExistence type="predicted"/>
<dbReference type="OrthoDB" id="5424209at2759"/>
<reference evidence="1" key="1">
    <citation type="journal article" date="2020" name="Stud. Mycol.">
        <title>101 Dothideomycetes genomes: a test case for predicting lifestyles and emergence of pathogens.</title>
        <authorList>
            <person name="Haridas S."/>
            <person name="Albert R."/>
            <person name="Binder M."/>
            <person name="Bloem J."/>
            <person name="Labutti K."/>
            <person name="Salamov A."/>
            <person name="Andreopoulos B."/>
            <person name="Baker S."/>
            <person name="Barry K."/>
            <person name="Bills G."/>
            <person name="Bluhm B."/>
            <person name="Cannon C."/>
            <person name="Castanera R."/>
            <person name="Culley D."/>
            <person name="Daum C."/>
            <person name="Ezra D."/>
            <person name="Gonzalez J."/>
            <person name="Henrissat B."/>
            <person name="Kuo A."/>
            <person name="Liang C."/>
            <person name="Lipzen A."/>
            <person name="Lutzoni F."/>
            <person name="Magnuson J."/>
            <person name="Mondo S."/>
            <person name="Nolan M."/>
            <person name="Ohm R."/>
            <person name="Pangilinan J."/>
            <person name="Park H.-J."/>
            <person name="Ramirez L."/>
            <person name="Alfaro M."/>
            <person name="Sun H."/>
            <person name="Tritt A."/>
            <person name="Yoshinaga Y."/>
            <person name="Zwiers L.-H."/>
            <person name="Turgeon B."/>
            <person name="Goodwin S."/>
            <person name="Spatafora J."/>
            <person name="Crous P."/>
            <person name="Grigoriev I."/>
        </authorList>
    </citation>
    <scope>NUCLEOTIDE SEQUENCE</scope>
    <source>
        <strain evidence="1">CBS 262.69</strain>
    </source>
</reference>
<dbReference type="Proteomes" id="UP000799640">
    <property type="component" value="Unassembled WGS sequence"/>
</dbReference>
<protein>
    <submittedName>
        <fullName evidence="1">Uncharacterized protein</fullName>
    </submittedName>
</protein>
<dbReference type="EMBL" id="ML996707">
    <property type="protein sequence ID" value="KAF2396431.1"/>
    <property type="molecule type" value="Genomic_DNA"/>
</dbReference>
<evidence type="ECO:0000313" key="1">
    <source>
        <dbReference type="EMBL" id="KAF2396431.1"/>
    </source>
</evidence>